<feature type="transmembrane region" description="Helical" evidence="6">
    <location>
        <begin position="179"/>
        <end position="197"/>
    </location>
</feature>
<evidence type="ECO:0000256" key="3">
    <source>
        <dbReference type="ARBA" id="ARBA00022692"/>
    </source>
</evidence>
<evidence type="ECO:0000256" key="4">
    <source>
        <dbReference type="ARBA" id="ARBA00022989"/>
    </source>
</evidence>
<protein>
    <submittedName>
        <fullName evidence="7">Membrane protein</fullName>
    </submittedName>
</protein>
<dbReference type="EMBL" id="JAUSTR010000017">
    <property type="protein sequence ID" value="MDQ0163506.1"/>
    <property type="molecule type" value="Genomic_DNA"/>
</dbReference>
<keyword evidence="4 6" id="KW-1133">Transmembrane helix</keyword>
<keyword evidence="2" id="KW-1003">Cell membrane</keyword>
<evidence type="ECO:0000256" key="1">
    <source>
        <dbReference type="ARBA" id="ARBA00004651"/>
    </source>
</evidence>
<evidence type="ECO:0000313" key="7">
    <source>
        <dbReference type="EMBL" id="MDQ0163506.1"/>
    </source>
</evidence>
<keyword evidence="3 6" id="KW-0812">Transmembrane</keyword>
<dbReference type="PIRSF" id="PIRSF035875">
    <property type="entry name" value="RNase_BN"/>
    <property type="match status" value="1"/>
</dbReference>
<proteinExistence type="predicted"/>
<accession>A0ABT9VR99</accession>
<dbReference type="PANTHER" id="PTHR30213:SF0">
    <property type="entry name" value="UPF0761 MEMBRANE PROTEIN YIHY"/>
    <property type="match status" value="1"/>
</dbReference>
<organism evidence="7 8">
    <name type="scientific">Aeribacillus alveayuensis</name>
    <dbReference type="NCBI Taxonomy" id="279215"/>
    <lineage>
        <taxon>Bacteria</taxon>
        <taxon>Bacillati</taxon>
        <taxon>Bacillota</taxon>
        <taxon>Bacilli</taxon>
        <taxon>Bacillales</taxon>
        <taxon>Bacillaceae</taxon>
        <taxon>Aeribacillus</taxon>
    </lineage>
</organism>
<dbReference type="PANTHER" id="PTHR30213">
    <property type="entry name" value="INNER MEMBRANE PROTEIN YHJD"/>
    <property type="match status" value="1"/>
</dbReference>
<feature type="transmembrane region" description="Helical" evidence="6">
    <location>
        <begin position="242"/>
        <end position="262"/>
    </location>
</feature>
<feature type="transmembrane region" description="Helical" evidence="6">
    <location>
        <begin position="209"/>
        <end position="230"/>
    </location>
</feature>
<evidence type="ECO:0000256" key="5">
    <source>
        <dbReference type="ARBA" id="ARBA00023136"/>
    </source>
</evidence>
<dbReference type="Proteomes" id="UP001225646">
    <property type="component" value="Unassembled WGS sequence"/>
</dbReference>
<evidence type="ECO:0000256" key="6">
    <source>
        <dbReference type="SAM" id="Phobius"/>
    </source>
</evidence>
<keyword evidence="8" id="KW-1185">Reference proteome</keyword>
<evidence type="ECO:0000313" key="8">
    <source>
        <dbReference type="Proteomes" id="UP001225646"/>
    </source>
</evidence>
<comment type="caution">
    <text evidence="7">The sequence shown here is derived from an EMBL/GenBank/DDBJ whole genome shotgun (WGS) entry which is preliminary data.</text>
</comment>
<name>A0ABT9VR99_9BACI</name>
<reference evidence="7 8" key="1">
    <citation type="submission" date="2023-07" db="EMBL/GenBank/DDBJ databases">
        <title>Genomic Encyclopedia of Type Strains, Phase IV (KMG-IV): sequencing the most valuable type-strain genomes for metagenomic binning, comparative biology and taxonomic classification.</title>
        <authorList>
            <person name="Goeker M."/>
        </authorList>
    </citation>
    <scope>NUCLEOTIDE SEQUENCE [LARGE SCALE GENOMIC DNA]</scope>
    <source>
        <strain evidence="7 8">DSM 19092</strain>
    </source>
</reference>
<evidence type="ECO:0000256" key="2">
    <source>
        <dbReference type="ARBA" id="ARBA00022475"/>
    </source>
</evidence>
<feature type="transmembrane region" description="Helical" evidence="6">
    <location>
        <begin position="156"/>
        <end position="173"/>
    </location>
</feature>
<feature type="transmembrane region" description="Helical" evidence="6">
    <location>
        <begin position="30"/>
        <end position="54"/>
    </location>
</feature>
<feature type="transmembrane region" description="Helical" evidence="6">
    <location>
        <begin position="90"/>
        <end position="110"/>
    </location>
</feature>
<gene>
    <name evidence="7" type="ORF">J2S06_002612</name>
</gene>
<keyword evidence="5 6" id="KW-0472">Membrane</keyword>
<comment type="subcellular location">
    <subcellularLocation>
        <location evidence="1">Cell membrane</location>
        <topology evidence="1">Multi-pass membrane protein</topology>
    </subcellularLocation>
</comment>
<sequence>MIGRHAQLNLYKELVSRFSRHQIPSLAAELAYFFLLSLFPFLIFLITLMGYLPLSTDALLDFIRQYAPGNSMKLIEENVRQVIDTQNGKLLSFSIIASLWSASNGINAIVRALNRAYDVMENRHFLIARGMAIILTFAMIFVIVVALLLPVFGREIGLLISTAFGFSNLFLSIWNTMRWLLSAIILLIVFTGLYVMAPNQRLQLFEVYPGALFATVGWIVVSLAFSYYVARFGQFSVTYGSLGGVIVLLIWFYLSAIIIILGGEINAIIYHRYHHPPS</sequence>
<dbReference type="Pfam" id="PF03631">
    <property type="entry name" value="Virul_fac_BrkB"/>
    <property type="match status" value="1"/>
</dbReference>
<dbReference type="InterPro" id="IPR017039">
    <property type="entry name" value="Virul_fac_BrkB"/>
</dbReference>
<feature type="transmembrane region" description="Helical" evidence="6">
    <location>
        <begin position="130"/>
        <end position="149"/>
    </location>
</feature>
<dbReference type="NCBIfam" id="TIGR00765">
    <property type="entry name" value="yihY_not_rbn"/>
    <property type="match status" value="1"/>
</dbReference>